<dbReference type="EMBL" id="CP151767">
    <property type="protein sequence ID" value="WZU69069.1"/>
    <property type="molecule type" value="Genomic_DNA"/>
</dbReference>
<organism evidence="2 3">
    <name type="scientific">Yoonia rhodophyticola</name>
    <dbReference type="NCBI Taxonomy" id="3137370"/>
    <lineage>
        <taxon>Bacteria</taxon>
        <taxon>Pseudomonadati</taxon>
        <taxon>Pseudomonadota</taxon>
        <taxon>Alphaproteobacteria</taxon>
        <taxon>Rhodobacterales</taxon>
        <taxon>Paracoccaceae</taxon>
        <taxon>Yoonia</taxon>
    </lineage>
</organism>
<reference evidence="2" key="1">
    <citation type="submission" date="2024-08" db="EMBL/GenBank/DDBJ databases">
        <title>Phylogenomic analyses of a clade within the roseobacter group suggest taxonomic reassignments of species of the genera Aestuariivita, Citreicella, Loktanella, Nautella, Pelagibaca, Ruegeria, Thalassobius, Thiobacimonas and Tropicibacter, and the proposal o.</title>
        <authorList>
            <person name="Jeon C.O."/>
        </authorList>
    </citation>
    <scope>NUCLEOTIDE SEQUENCE</scope>
    <source>
        <strain evidence="2">SS1-5</strain>
    </source>
</reference>
<dbReference type="SUPFAM" id="SSF54427">
    <property type="entry name" value="NTF2-like"/>
    <property type="match status" value="2"/>
</dbReference>
<dbReference type="KEGG" id="yrh:AABB31_09515"/>
<feature type="domain" description="SnoaL-like" evidence="1">
    <location>
        <begin position="196"/>
        <end position="296"/>
    </location>
</feature>
<accession>A0AAN0MD13</accession>
<dbReference type="AlphaFoldDB" id="A0AAN0MD13"/>
<dbReference type="Pfam" id="PF12680">
    <property type="entry name" value="SnoaL_2"/>
    <property type="match status" value="1"/>
</dbReference>
<dbReference type="InterPro" id="IPR037401">
    <property type="entry name" value="SnoaL-like"/>
</dbReference>
<proteinExistence type="predicted"/>
<name>A0AAN0MD13_9RHOB</name>
<dbReference type="InterPro" id="IPR032710">
    <property type="entry name" value="NTF2-like_dom_sf"/>
</dbReference>
<gene>
    <name evidence="2" type="ORF">AABB31_09515</name>
</gene>
<evidence type="ECO:0000313" key="2">
    <source>
        <dbReference type="EMBL" id="WZU69069.1"/>
    </source>
</evidence>
<dbReference type="Proteomes" id="UP001470809">
    <property type="component" value="Chromosome"/>
</dbReference>
<protein>
    <submittedName>
        <fullName evidence="2">Nuclear transport factor 2 family protein</fullName>
    </submittedName>
</protein>
<evidence type="ECO:0000313" key="3">
    <source>
        <dbReference type="Proteomes" id="UP001470809"/>
    </source>
</evidence>
<sequence>MKGFNPKWKDFPDYIIGITKEIWEDRGIGTLNHYYAPDIPVRTPMGVGKGNQAVIASTMATCHEFPDRELLGEDVIWSGNADDGFLSSHRLLTKATHTRDGQFGPATGKHWQVYVIADCAAKEDTIYDEWLVRDYGGIVRQLGMDPRDYAEGLIAREGGPANCAKPFTPAIDIQGDYTATGNDNAWGQRYADTLTRIMNHDFTHIRESYDRAIIGEYAGANRVTGWDGVLAFWVGLRSSFPHAEFKIHHQIGMDADMLSPRAAIRWSLDGVHDGWGSFGEPTGAQVHVMGMCHAEFGPYGPDGIGLRREFALYDEIAIWKQILMHTG</sequence>
<keyword evidence="3" id="KW-1185">Reference proteome</keyword>
<dbReference type="RefSeq" id="WP_342078361.1">
    <property type="nucleotide sequence ID" value="NZ_CP151767.2"/>
</dbReference>
<dbReference type="Gene3D" id="3.10.450.50">
    <property type="match status" value="2"/>
</dbReference>
<evidence type="ECO:0000259" key="1">
    <source>
        <dbReference type="Pfam" id="PF12680"/>
    </source>
</evidence>